<name>A0ABU3NVX7_9FIRM</name>
<evidence type="ECO:0008006" key="3">
    <source>
        <dbReference type="Google" id="ProtNLM"/>
    </source>
</evidence>
<evidence type="ECO:0000313" key="2">
    <source>
        <dbReference type="Proteomes" id="UP001254848"/>
    </source>
</evidence>
<organism evidence="1 2">
    <name type="scientific">Anaeroselena agilis</name>
    <dbReference type="NCBI Taxonomy" id="3063788"/>
    <lineage>
        <taxon>Bacteria</taxon>
        <taxon>Bacillati</taxon>
        <taxon>Bacillota</taxon>
        <taxon>Negativicutes</taxon>
        <taxon>Acetonemataceae</taxon>
        <taxon>Anaeroselena</taxon>
    </lineage>
</organism>
<reference evidence="1 2" key="1">
    <citation type="submission" date="2023-07" db="EMBL/GenBank/DDBJ databases">
        <title>The novel representative of Negativicutes class, Anaeroselena agilis gen. nov. sp. nov.</title>
        <authorList>
            <person name="Prokofeva M.I."/>
            <person name="Elcheninov A.G."/>
            <person name="Klyukina A."/>
            <person name="Kublanov I.V."/>
            <person name="Frolov E.N."/>
            <person name="Podosokorskaya O.A."/>
        </authorList>
    </citation>
    <scope>NUCLEOTIDE SEQUENCE [LARGE SCALE GENOMIC DNA]</scope>
    <source>
        <strain evidence="1 2">4137-cl</strain>
    </source>
</reference>
<proteinExistence type="predicted"/>
<dbReference type="RefSeq" id="WP_413779496.1">
    <property type="nucleotide sequence ID" value="NZ_JAUOZS010000001.1"/>
</dbReference>
<sequence length="109" mass="12294">MYSFPLSDTEEIIKKGHASLHLEDSAFTGAFYLTSERLVFVGYVMDITRKYMEEVPLDQVKGVRGEKTFYIIPNVLGVSTIAGKKLKIIVDPGARDAWLKAIDEQLKKL</sequence>
<keyword evidence="2" id="KW-1185">Reference proteome</keyword>
<dbReference type="Proteomes" id="UP001254848">
    <property type="component" value="Unassembled WGS sequence"/>
</dbReference>
<comment type="caution">
    <text evidence="1">The sequence shown here is derived from an EMBL/GenBank/DDBJ whole genome shotgun (WGS) entry which is preliminary data.</text>
</comment>
<protein>
    <recommendedName>
        <fullName evidence="3">GRAM domain-containing protein</fullName>
    </recommendedName>
</protein>
<dbReference type="InterPro" id="IPR011993">
    <property type="entry name" value="PH-like_dom_sf"/>
</dbReference>
<accession>A0ABU3NVX7</accession>
<dbReference type="Gene3D" id="2.30.29.30">
    <property type="entry name" value="Pleckstrin-homology domain (PH domain)/Phosphotyrosine-binding domain (PTB)"/>
    <property type="match status" value="1"/>
</dbReference>
<dbReference type="EMBL" id="JAUOZS010000001">
    <property type="protein sequence ID" value="MDT8900965.1"/>
    <property type="molecule type" value="Genomic_DNA"/>
</dbReference>
<evidence type="ECO:0000313" key="1">
    <source>
        <dbReference type="EMBL" id="MDT8900965.1"/>
    </source>
</evidence>
<gene>
    <name evidence="1" type="ORF">Q4T40_06935</name>
</gene>